<dbReference type="SMART" id="SM00832">
    <property type="entry name" value="C8"/>
    <property type="match status" value="1"/>
</dbReference>
<sequence>VDSGPYYDACVKDTCACDSGGDCDCFCTAVAAYAAECRKKGACVAWRSPSIC</sequence>
<protein>
    <recommendedName>
        <fullName evidence="2">VWF/SSPO/Zonadhesin-like cysteine-rich domain-containing protein</fullName>
    </recommendedName>
</protein>
<evidence type="ECO:0000313" key="3">
    <source>
        <dbReference type="EMBL" id="KAL0155871.1"/>
    </source>
</evidence>
<evidence type="ECO:0000256" key="1">
    <source>
        <dbReference type="ARBA" id="ARBA00023157"/>
    </source>
</evidence>
<dbReference type="InterPro" id="IPR014853">
    <property type="entry name" value="VWF/SSPO/ZAN-like_Cys-rich_dom"/>
</dbReference>
<evidence type="ECO:0000259" key="2">
    <source>
        <dbReference type="SMART" id="SM00832"/>
    </source>
</evidence>
<feature type="domain" description="VWF/SSPO/Zonadhesin-like cysteine-rich" evidence="2">
    <location>
        <begin position="1"/>
        <end position="52"/>
    </location>
</feature>
<dbReference type="PANTHER" id="PTHR11339:SF408">
    <property type="entry name" value="MUCIN-5B"/>
    <property type="match status" value="1"/>
</dbReference>
<dbReference type="AlphaFoldDB" id="A0ABD0N4U9"/>
<name>A0ABD0N4U9_CIRMR</name>
<dbReference type="InterPro" id="IPR050780">
    <property type="entry name" value="Mucin_vWF_Thrombospondin_sf"/>
</dbReference>
<organism evidence="3 4">
    <name type="scientific">Cirrhinus mrigala</name>
    <name type="common">Mrigala</name>
    <dbReference type="NCBI Taxonomy" id="683832"/>
    <lineage>
        <taxon>Eukaryota</taxon>
        <taxon>Metazoa</taxon>
        <taxon>Chordata</taxon>
        <taxon>Craniata</taxon>
        <taxon>Vertebrata</taxon>
        <taxon>Euteleostomi</taxon>
        <taxon>Actinopterygii</taxon>
        <taxon>Neopterygii</taxon>
        <taxon>Teleostei</taxon>
        <taxon>Ostariophysi</taxon>
        <taxon>Cypriniformes</taxon>
        <taxon>Cyprinidae</taxon>
        <taxon>Labeoninae</taxon>
        <taxon>Labeonini</taxon>
        <taxon>Cirrhinus</taxon>
    </lineage>
</organism>
<feature type="non-terminal residue" evidence="3">
    <location>
        <position position="1"/>
    </location>
</feature>
<comment type="caution">
    <text evidence="3">The sequence shown here is derived from an EMBL/GenBank/DDBJ whole genome shotgun (WGS) entry which is preliminary data.</text>
</comment>
<evidence type="ECO:0000313" key="4">
    <source>
        <dbReference type="Proteomes" id="UP001529510"/>
    </source>
</evidence>
<accession>A0ABD0N4U9</accession>
<dbReference type="PANTHER" id="PTHR11339">
    <property type="entry name" value="EXTRACELLULAR MATRIX GLYCOPROTEIN RELATED"/>
    <property type="match status" value="1"/>
</dbReference>
<keyword evidence="4" id="KW-1185">Reference proteome</keyword>
<gene>
    <name evidence="3" type="ORF">M9458_050134</name>
</gene>
<keyword evidence="1" id="KW-1015">Disulfide bond</keyword>
<dbReference type="Pfam" id="PF08742">
    <property type="entry name" value="C8"/>
    <property type="match status" value="1"/>
</dbReference>
<feature type="non-terminal residue" evidence="3">
    <location>
        <position position="52"/>
    </location>
</feature>
<dbReference type="EMBL" id="JAMKFB020000025">
    <property type="protein sequence ID" value="KAL0155871.1"/>
    <property type="molecule type" value="Genomic_DNA"/>
</dbReference>
<dbReference type="Proteomes" id="UP001529510">
    <property type="component" value="Unassembled WGS sequence"/>
</dbReference>
<proteinExistence type="predicted"/>
<reference evidence="3 4" key="1">
    <citation type="submission" date="2024-05" db="EMBL/GenBank/DDBJ databases">
        <title>Genome sequencing and assembly of Indian major carp, Cirrhinus mrigala (Hamilton, 1822).</title>
        <authorList>
            <person name="Mohindra V."/>
            <person name="Chowdhury L.M."/>
            <person name="Lal K."/>
            <person name="Jena J.K."/>
        </authorList>
    </citation>
    <scope>NUCLEOTIDE SEQUENCE [LARGE SCALE GENOMIC DNA]</scope>
    <source>
        <strain evidence="3">CM1030</strain>
        <tissue evidence="3">Blood</tissue>
    </source>
</reference>